<dbReference type="EMBL" id="OX459943">
    <property type="protein sequence ID" value="CAI9178125.1"/>
    <property type="molecule type" value="Genomic_DNA"/>
</dbReference>
<reference evidence="1" key="1">
    <citation type="submission" date="2023-04" db="EMBL/GenBank/DDBJ databases">
        <authorList>
            <consortium name="ELIXIR-Norway"/>
        </authorList>
    </citation>
    <scope>NUCLEOTIDE SEQUENCE [LARGE SCALE GENOMIC DNA]</scope>
</reference>
<gene>
    <name evidence="1" type="ORF">MRATA1EN1_LOCUS27087</name>
</gene>
<evidence type="ECO:0000313" key="2">
    <source>
        <dbReference type="Proteomes" id="UP001176941"/>
    </source>
</evidence>
<sequence>MEGVGSACPLHSALGWDMVAAAPALLWQNWGAFTGYSAGTSSGPPVPRIQCIQCILGVAHLLKVGAGSLCKKRPDPTFCPRPGATHDHWGGKEPDLQVPGQVLVPRHQAGLRPVRDSPWGESPLVCSVPGGTLSSFFLLP</sequence>
<organism evidence="1 2">
    <name type="scientific">Rangifer tarandus platyrhynchus</name>
    <name type="common">Svalbard reindeer</name>
    <dbReference type="NCBI Taxonomy" id="3082113"/>
    <lineage>
        <taxon>Eukaryota</taxon>
        <taxon>Metazoa</taxon>
        <taxon>Chordata</taxon>
        <taxon>Craniata</taxon>
        <taxon>Vertebrata</taxon>
        <taxon>Euteleostomi</taxon>
        <taxon>Mammalia</taxon>
        <taxon>Eutheria</taxon>
        <taxon>Laurasiatheria</taxon>
        <taxon>Artiodactyla</taxon>
        <taxon>Ruminantia</taxon>
        <taxon>Pecora</taxon>
        <taxon>Cervidae</taxon>
        <taxon>Odocoileinae</taxon>
        <taxon>Rangifer</taxon>
    </lineage>
</organism>
<evidence type="ECO:0000313" key="1">
    <source>
        <dbReference type="EMBL" id="CAI9178125.1"/>
    </source>
</evidence>
<accession>A0ABN8ZW34</accession>
<dbReference type="Proteomes" id="UP001176941">
    <property type="component" value="Chromosome 7"/>
</dbReference>
<keyword evidence="2" id="KW-1185">Reference proteome</keyword>
<protein>
    <submittedName>
        <fullName evidence="1">Uncharacterized protein</fullName>
    </submittedName>
</protein>
<name>A0ABN8ZW34_RANTA</name>
<proteinExistence type="predicted"/>